<sequence>MFSSAEELTAALLAQLDALQGHLRTTSAHDLAGALDDLQARVGELLSQDDGTLSAASEASLRAIAGATDRIEGVRERMVLDLAPPSGAEDALRRWTRSHPGDVRHRPESTHEA</sequence>
<feature type="region of interest" description="Disordered" evidence="1">
    <location>
        <begin position="85"/>
        <end position="113"/>
    </location>
</feature>
<gene>
    <name evidence="2" type="ORF">UFOPK3564_03720</name>
</gene>
<reference evidence="2" key="1">
    <citation type="submission" date="2020-05" db="EMBL/GenBank/DDBJ databases">
        <authorList>
            <person name="Chiriac C."/>
            <person name="Salcher M."/>
            <person name="Ghai R."/>
            <person name="Kavagutti S V."/>
        </authorList>
    </citation>
    <scope>NUCLEOTIDE SEQUENCE</scope>
</reference>
<protein>
    <submittedName>
        <fullName evidence="2">Unannotated protein</fullName>
    </submittedName>
</protein>
<organism evidence="2">
    <name type="scientific">freshwater metagenome</name>
    <dbReference type="NCBI Taxonomy" id="449393"/>
    <lineage>
        <taxon>unclassified sequences</taxon>
        <taxon>metagenomes</taxon>
        <taxon>ecological metagenomes</taxon>
    </lineage>
</organism>
<accession>A0A6J7KG48</accession>
<evidence type="ECO:0000256" key="1">
    <source>
        <dbReference type="SAM" id="MobiDB-lite"/>
    </source>
</evidence>
<dbReference type="EMBL" id="CAFBMK010000391">
    <property type="protein sequence ID" value="CAB4955228.1"/>
    <property type="molecule type" value="Genomic_DNA"/>
</dbReference>
<proteinExistence type="predicted"/>
<feature type="compositionally biased region" description="Basic and acidic residues" evidence="1">
    <location>
        <begin position="99"/>
        <end position="113"/>
    </location>
</feature>
<dbReference type="AlphaFoldDB" id="A0A6J7KG48"/>
<evidence type="ECO:0000313" key="2">
    <source>
        <dbReference type="EMBL" id="CAB4955228.1"/>
    </source>
</evidence>
<name>A0A6J7KG48_9ZZZZ</name>